<accession>A0A3M9M462</accession>
<evidence type="ECO:0000256" key="4">
    <source>
        <dbReference type="ARBA" id="ARBA00022827"/>
    </source>
</evidence>
<dbReference type="FunFam" id="1.10.45.10:FF:000001">
    <property type="entry name" value="D-lactate dehydrogenase mitochondrial"/>
    <property type="match status" value="1"/>
</dbReference>
<comment type="caution">
    <text evidence="7">The sequence shown here is derived from an EMBL/GenBank/DDBJ whole genome shotgun (WGS) entry which is preliminary data.</text>
</comment>
<evidence type="ECO:0000313" key="7">
    <source>
        <dbReference type="EMBL" id="RNI20340.1"/>
    </source>
</evidence>
<dbReference type="Proteomes" id="UP000271678">
    <property type="component" value="Unassembled WGS sequence"/>
</dbReference>
<dbReference type="InterPro" id="IPR004113">
    <property type="entry name" value="FAD-bd_oxidored_4_C"/>
</dbReference>
<comment type="similarity">
    <text evidence="2">Belongs to the FAD-binding oxidoreductase/transferase type 4 family.</text>
</comment>
<dbReference type="FunFam" id="3.30.70.2740:FF:000001">
    <property type="entry name" value="D-lactate dehydrogenase mitochondrial"/>
    <property type="match status" value="1"/>
</dbReference>
<dbReference type="SUPFAM" id="SSF55103">
    <property type="entry name" value="FAD-linked oxidases, C-terminal domain"/>
    <property type="match status" value="1"/>
</dbReference>
<dbReference type="InterPro" id="IPR016171">
    <property type="entry name" value="Vanillyl_alc_oxidase_C-sub2"/>
</dbReference>
<feature type="domain" description="FAD-binding PCMH-type" evidence="6">
    <location>
        <begin position="35"/>
        <end position="214"/>
    </location>
</feature>
<dbReference type="PANTHER" id="PTHR42934">
    <property type="entry name" value="GLYCOLATE OXIDASE SUBUNIT GLCD"/>
    <property type="match status" value="1"/>
</dbReference>
<evidence type="ECO:0000256" key="2">
    <source>
        <dbReference type="ARBA" id="ARBA00008000"/>
    </source>
</evidence>
<dbReference type="RefSeq" id="WP_123272376.1">
    <property type="nucleotide sequence ID" value="NZ_RJJQ01000017.1"/>
</dbReference>
<dbReference type="InterPro" id="IPR016166">
    <property type="entry name" value="FAD-bd_PCMH"/>
</dbReference>
<dbReference type="PROSITE" id="PS51387">
    <property type="entry name" value="FAD_PCMH"/>
    <property type="match status" value="1"/>
</dbReference>
<dbReference type="Gene3D" id="3.30.465.10">
    <property type="match status" value="1"/>
</dbReference>
<keyword evidence="8" id="KW-1185">Reference proteome</keyword>
<dbReference type="InterPro" id="IPR006094">
    <property type="entry name" value="Oxid_FAD_bind_N"/>
</dbReference>
<gene>
    <name evidence="7" type="ORF">EFY87_15465</name>
</gene>
<evidence type="ECO:0000256" key="1">
    <source>
        <dbReference type="ARBA" id="ARBA00001974"/>
    </source>
</evidence>
<dbReference type="AlphaFoldDB" id="A0A3M9M462"/>
<dbReference type="PANTHER" id="PTHR42934:SF2">
    <property type="entry name" value="GLYCOLATE OXIDASE SUBUNIT GLCD"/>
    <property type="match status" value="1"/>
</dbReference>
<evidence type="ECO:0000313" key="8">
    <source>
        <dbReference type="Proteomes" id="UP000271678"/>
    </source>
</evidence>
<dbReference type="InterPro" id="IPR016169">
    <property type="entry name" value="FAD-bd_PCMH_sub2"/>
</dbReference>
<dbReference type="Pfam" id="PF02913">
    <property type="entry name" value="FAD-oxidase_C"/>
    <property type="match status" value="1"/>
</dbReference>
<dbReference type="EMBL" id="RJJQ01000017">
    <property type="protein sequence ID" value="RNI20340.1"/>
    <property type="molecule type" value="Genomic_DNA"/>
</dbReference>
<evidence type="ECO:0000259" key="6">
    <source>
        <dbReference type="PROSITE" id="PS51387"/>
    </source>
</evidence>
<organism evidence="7 8">
    <name type="scientific">Flexivirga caeni</name>
    <dbReference type="NCBI Taxonomy" id="2294115"/>
    <lineage>
        <taxon>Bacteria</taxon>
        <taxon>Bacillati</taxon>
        <taxon>Actinomycetota</taxon>
        <taxon>Actinomycetes</taxon>
        <taxon>Micrococcales</taxon>
        <taxon>Dermacoccaceae</taxon>
        <taxon>Flexivirga</taxon>
    </lineage>
</organism>
<evidence type="ECO:0000256" key="3">
    <source>
        <dbReference type="ARBA" id="ARBA00022630"/>
    </source>
</evidence>
<proteinExistence type="inferred from homology"/>
<dbReference type="GO" id="GO:0016491">
    <property type="term" value="F:oxidoreductase activity"/>
    <property type="evidence" value="ECO:0007669"/>
    <property type="project" value="UniProtKB-KW"/>
</dbReference>
<comment type="cofactor">
    <cofactor evidence="1">
        <name>FAD</name>
        <dbReference type="ChEBI" id="CHEBI:57692"/>
    </cofactor>
</comment>
<keyword evidence="5" id="KW-0560">Oxidoreductase</keyword>
<evidence type="ECO:0000256" key="5">
    <source>
        <dbReference type="ARBA" id="ARBA00023002"/>
    </source>
</evidence>
<dbReference type="SUPFAM" id="SSF56176">
    <property type="entry name" value="FAD-binding/transporter-associated domain-like"/>
    <property type="match status" value="1"/>
</dbReference>
<reference evidence="7 8" key="1">
    <citation type="submission" date="2018-11" db="EMBL/GenBank/DDBJ databases">
        <title>Draft genome of Simplicispira Flexivirga sp. BO-16.</title>
        <authorList>
            <person name="Im W.T."/>
        </authorList>
    </citation>
    <scope>NUCLEOTIDE SEQUENCE [LARGE SCALE GENOMIC DNA]</scope>
    <source>
        <strain evidence="7 8">BO-16</strain>
    </source>
</reference>
<sequence length="455" mass="47447">MAAIDELIARLDDTRVLTDADVVASYVHDEAEWAPYGSPLAVVRATSTADVQTTVRWAIEHQVPIVPRGAGTGLSGGANAIAGSVVVSLAKLDAVLEVNPLERIAVVQPGVVNDDLRKDVAVEGLWYPPDPASSPWSTIGGNVATNAGGVCCVKYGVTRDYVIGLEAVTGTGEVVRLGRRTTKGVAGLDLAGLFVGSEGTLGIVTEITVKLRPLPDPGRTVLGYFDSIVDAGVAVRDVAARGLTPSALEIVDRICLQAVDEMTGMGLASEANVVLIGTVDEPGEAGVAAAREMVAAFETGGATFVAETADAEEADAMMAARRLAYPAMERKGPLLTEDVVVAKEHVPEMLRRIERISADSGITIASVAHAGDGNLHPLMVAGRDDEDERLRAQQAFDRIIDECLALGGTVTGEHGVGLLKMPGAARELGPEVMAMQRAVKAALDPHGIFNPGKVF</sequence>
<dbReference type="InterPro" id="IPR051914">
    <property type="entry name" value="FAD-linked_OxidoTrans_Type4"/>
</dbReference>
<protein>
    <submittedName>
        <fullName evidence="7">FAD-binding protein</fullName>
    </submittedName>
</protein>
<dbReference type="Gene3D" id="1.10.45.10">
    <property type="entry name" value="Vanillyl-alcohol Oxidase, Chain A, domain 4"/>
    <property type="match status" value="1"/>
</dbReference>
<dbReference type="OrthoDB" id="9811557at2"/>
<dbReference type="InterPro" id="IPR016164">
    <property type="entry name" value="FAD-linked_Oxase-like_C"/>
</dbReference>
<dbReference type="InterPro" id="IPR036318">
    <property type="entry name" value="FAD-bd_PCMH-like_sf"/>
</dbReference>
<name>A0A3M9M462_9MICO</name>
<dbReference type="GO" id="GO:0071949">
    <property type="term" value="F:FAD binding"/>
    <property type="evidence" value="ECO:0007669"/>
    <property type="project" value="InterPro"/>
</dbReference>
<keyword evidence="3" id="KW-0285">Flavoprotein</keyword>
<keyword evidence="4" id="KW-0274">FAD</keyword>
<dbReference type="Gene3D" id="3.30.70.2740">
    <property type="match status" value="1"/>
</dbReference>
<dbReference type="Pfam" id="PF01565">
    <property type="entry name" value="FAD_binding_4"/>
    <property type="match status" value="1"/>
</dbReference>